<dbReference type="Proteomes" id="UP001163603">
    <property type="component" value="Chromosome 1"/>
</dbReference>
<sequence>MEINQSVGEVYDGGNGVKERSRDQREALPGEPKCVICGRYGEYICDETDDDICSLECKQTLLCRVANKGIRAAPAPPQRLPATDECYYGDVIPAPILSFSSCNLQQRLLQNIEAAGYDMPMPVQMQAIPAAMIGKSLLVSADTGSGKTASFLVPVISHCANFRLEHLPKQKKPLAMVLTPTRELCIQVEEQAKLLGKGLPFKTALVVGGDAMAGQVYRIQQGVELIVGTPGRLIDLLVKHDVELDDIMMFVLDEVDCMLQRGFRDQVMQIFRALSQPQILMFSATISQEVEKMAASMAKDIAVVSVGKPNQPNKAVKQLPIWVESKKKKQKLFDILTSKQHFMPPAVVYVGSRLGADLLSNAITVTTGIKTLSIHGEKPMKERREIMQSFLVGEVPVIVATGVLGRGVHLLGVRQVILFDMPNSIKEYVHQIGRASRLGEEGTAIVFVNEENTNLFPELVEILKSSGAAVPRELINSLSTLTCGGNGGSFEASFELIGSIQGVNTVAIVELGDLTRSESTKGRTMSIVWQRIMMVGLWKQDLLLGESVVPAMILPDTQYLRDYIMWNGTQSVGESSSSTSLSSQQDVEDDQMIAFVLSEEYAKLDGVVARRLSNLAPVPHVPRINTYIPNLSDASLDHQRLLQRLQVYGLCEVKVSGDGNCQFRALSEQMYKSPEYHKHVRKEIVKQLKEYRSLYEGYIPMKYKRYYKKMEKTGEWGDHVTLQAAADKFAAKICLLTSFRDTCFVEITPQYQAPKHELWLSFWSEVHYNSLYEIRDAPVQQKPRKKHWLF</sequence>
<dbReference type="EMBL" id="CM047736">
    <property type="protein sequence ID" value="KAJ0052482.1"/>
    <property type="molecule type" value="Genomic_DNA"/>
</dbReference>
<accession>A0ACC0ZJR5</accession>
<organism evidence="1 2">
    <name type="scientific">Pistacia integerrima</name>
    <dbReference type="NCBI Taxonomy" id="434235"/>
    <lineage>
        <taxon>Eukaryota</taxon>
        <taxon>Viridiplantae</taxon>
        <taxon>Streptophyta</taxon>
        <taxon>Embryophyta</taxon>
        <taxon>Tracheophyta</taxon>
        <taxon>Spermatophyta</taxon>
        <taxon>Magnoliopsida</taxon>
        <taxon>eudicotyledons</taxon>
        <taxon>Gunneridae</taxon>
        <taxon>Pentapetalae</taxon>
        <taxon>rosids</taxon>
        <taxon>malvids</taxon>
        <taxon>Sapindales</taxon>
        <taxon>Anacardiaceae</taxon>
        <taxon>Pistacia</taxon>
    </lineage>
</organism>
<proteinExistence type="predicted"/>
<name>A0ACC0ZJR5_9ROSI</name>
<evidence type="ECO:0000313" key="2">
    <source>
        <dbReference type="Proteomes" id="UP001163603"/>
    </source>
</evidence>
<keyword evidence="2" id="KW-1185">Reference proteome</keyword>
<protein>
    <submittedName>
        <fullName evidence="1">Uncharacterized protein</fullName>
    </submittedName>
</protein>
<comment type="caution">
    <text evidence="1">The sequence shown here is derived from an EMBL/GenBank/DDBJ whole genome shotgun (WGS) entry which is preliminary data.</text>
</comment>
<reference evidence="2" key="1">
    <citation type="journal article" date="2023" name="G3 (Bethesda)">
        <title>Genome assembly and association tests identify interacting loci associated with vigor, precocity, and sex in interspecific pistachio rootstocks.</title>
        <authorList>
            <person name="Palmer W."/>
            <person name="Jacygrad E."/>
            <person name="Sagayaradj S."/>
            <person name="Cavanaugh K."/>
            <person name="Han R."/>
            <person name="Bertier L."/>
            <person name="Beede B."/>
            <person name="Kafkas S."/>
            <person name="Golino D."/>
            <person name="Preece J."/>
            <person name="Michelmore R."/>
        </authorList>
    </citation>
    <scope>NUCLEOTIDE SEQUENCE [LARGE SCALE GENOMIC DNA]</scope>
</reference>
<evidence type="ECO:0000313" key="1">
    <source>
        <dbReference type="EMBL" id="KAJ0052482.1"/>
    </source>
</evidence>
<gene>
    <name evidence="1" type="ORF">Pint_02474</name>
</gene>